<sequence>MATFLSAKIAKPPPESVPQCTNSVAPTTDLGISSVRVVTGTQICGVKNRTT</sequence>
<proteinExistence type="predicted"/>
<evidence type="ECO:0000256" key="1">
    <source>
        <dbReference type="SAM" id="MobiDB-lite"/>
    </source>
</evidence>
<protein>
    <submittedName>
        <fullName evidence="2">Uncharacterized protein</fullName>
    </submittedName>
</protein>
<feature type="non-terminal residue" evidence="2">
    <location>
        <position position="51"/>
    </location>
</feature>
<evidence type="ECO:0000313" key="2">
    <source>
        <dbReference type="EMBL" id="CEK93584.1"/>
    </source>
</evidence>
<feature type="region of interest" description="Disordered" evidence="1">
    <location>
        <begin position="1"/>
        <end position="22"/>
    </location>
</feature>
<name>A0A0B7BJP8_9EUPU</name>
<accession>A0A0B7BJP8</accession>
<organism evidence="2">
    <name type="scientific">Arion vulgaris</name>
    <dbReference type="NCBI Taxonomy" id="1028688"/>
    <lineage>
        <taxon>Eukaryota</taxon>
        <taxon>Metazoa</taxon>
        <taxon>Spiralia</taxon>
        <taxon>Lophotrochozoa</taxon>
        <taxon>Mollusca</taxon>
        <taxon>Gastropoda</taxon>
        <taxon>Heterobranchia</taxon>
        <taxon>Euthyneura</taxon>
        <taxon>Panpulmonata</taxon>
        <taxon>Eupulmonata</taxon>
        <taxon>Stylommatophora</taxon>
        <taxon>Helicina</taxon>
        <taxon>Arionoidea</taxon>
        <taxon>Arionidae</taxon>
        <taxon>Arion</taxon>
    </lineage>
</organism>
<gene>
    <name evidence="2" type="primary">ORF196151</name>
</gene>
<dbReference type="AlphaFoldDB" id="A0A0B7BJP8"/>
<dbReference type="EMBL" id="HACG01046719">
    <property type="protein sequence ID" value="CEK93584.1"/>
    <property type="molecule type" value="Transcribed_RNA"/>
</dbReference>
<reference evidence="2" key="1">
    <citation type="submission" date="2014-12" db="EMBL/GenBank/DDBJ databases">
        <title>Insight into the proteome of Arion vulgaris.</title>
        <authorList>
            <person name="Aradska J."/>
            <person name="Bulat T."/>
            <person name="Smidak R."/>
            <person name="Sarate P."/>
            <person name="Gangsoo J."/>
            <person name="Sialana F."/>
            <person name="Bilban M."/>
            <person name="Lubec G."/>
        </authorList>
    </citation>
    <scope>NUCLEOTIDE SEQUENCE</scope>
    <source>
        <tissue evidence="2">Skin</tissue>
    </source>
</reference>